<dbReference type="AlphaFoldDB" id="A0A174EJ27"/>
<gene>
    <name evidence="1" type="ORF">ERS417307_01517</name>
</gene>
<protein>
    <submittedName>
        <fullName evidence="1">Uncharacterized protein</fullName>
    </submittedName>
</protein>
<sequence>MFNYYILCLLHVHKESRCFAMLCMTDANNMNRF</sequence>
<evidence type="ECO:0000313" key="1">
    <source>
        <dbReference type="EMBL" id="CUO36738.1"/>
    </source>
</evidence>
<proteinExistence type="predicted"/>
<name>A0A174EJ27_BACUN</name>
<evidence type="ECO:0000313" key="2">
    <source>
        <dbReference type="Proteomes" id="UP000095419"/>
    </source>
</evidence>
<dbReference type="Proteomes" id="UP000095419">
    <property type="component" value="Unassembled WGS sequence"/>
</dbReference>
<dbReference type="EMBL" id="CYZF01000004">
    <property type="protein sequence ID" value="CUO36738.1"/>
    <property type="molecule type" value="Genomic_DNA"/>
</dbReference>
<reference evidence="1 2" key="1">
    <citation type="submission" date="2015-09" db="EMBL/GenBank/DDBJ databases">
        <authorList>
            <consortium name="Pathogen Informatics"/>
        </authorList>
    </citation>
    <scope>NUCLEOTIDE SEQUENCE [LARGE SCALE GENOMIC DNA]</scope>
    <source>
        <strain evidence="1 2">2789STDY5608791</strain>
    </source>
</reference>
<organism evidence="1 2">
    <name type="scientific">Bacteroides uniformis</name>
    <dbReference type="NCBI Taxonomy" id="820"/>
    <lineage>
        <taxon>Bacteria</taxon>
        <taxon>Pseudomonadati</taxon>
        <taxon>Bacteroidota</taxon>
        <taxon>Bacteroidia</taxon>
        <taxon>Bacteroidales</taxon>
        <taxon>Bacteroidaceae</taxon>
        <taxon>Bacteroides</taxon>
    </lineage>
</organism>
<accession>A0A174EJ27</accession>